<dbReference type="EMBL" id="GBRH01272969">
    <property type="protein sequence ID" value="JAD24926.1"/>
    <property type="molecule type" value="Transcribed_RNA"/>
</dbReference>
<sequence length="20" mass="2160">MGLLKPVRIIKISSVSFALS</sequence>
<reference evidence="1" key="2">
    <citation type="journal article" date="2015" name="Data Brief">
        <title>Shoot transcriptome of the giant reed, Arundo donax.</title>
        <authorList>
            <person name="Barrero R.A."/>
            <person name="Guerrero F.D."/>
            <person name="Moolhuijzen P."/>
            <person name="Goolsby J.A."/>
            <person name="Tidwell J."/>
            <person name="Bellgard S.E."/>
            <person name="Bellgard M.I."/>
        </authorList>
    </citation>
    <scope>NUCLEOTIDE SEQUENCE</scope>
    <source>
        <tissue evidence="1">Shoot tissue taken approximately 20 cm above the soil surface</tissue>
    </source>
</reference>
<reference evidence="1" key="1">
    <citation type="submission" date="2014-09" db="EMBL/GenBank/DDBJ databases">
        <authorList>
            <person name="Magalhaes I.L.F."/>
            <person name="Oliveira U."/>
            <person name="Santos F.R."/>
            <person name="Vidigal T.H.D.A."/>
            <person name="Brescovit A.D."/>
            <person name="Santos A.J."/>
        </authorList>
    </citation>
    <scope>NUCLEOTIDE SEQUENCE</scope>
    <source>
        <tissue evidence="1">Shoot tissue taken approximately 20 cm above the soil surface</tissue>
    </source>
</reference>
<proteinExistence type="predicted"/>
<name>A0A0A8YGJ2_ARUDO</name>
<organism evidence="1">
    <name type="scientific">Arundo donax</name>
    <name type="common">Giant reed</name>
    <name type="synonym">Donax arundinaceus</name>
    <dbReference type="NCBI Taxonomy" id="35708"/>
    <lineage>
        <taxon>Eukaryota</taxon>
        <taxon>Viridiplantae</taxon>
        <taxon>Streptophyta</taxon>
        <taxon>Embryophyta</taxon>
        <taxon>Tracheophyta</taxon>
        <taxon>Spermatophyta</taxon>
        <taxon>Magnoliopsida</taxon>
        <taxon>Liliopsida</taxon>
        <taxon>Poales</taxon>
        <taxon>Poaceae</taxon>
        <taxon>PACMAD clade</taxon>
        <taxon>Arundinoideae</taxon>
        <taxon>Arundineae</taxon>
        <taxon>Arundo</taxon>
    </lineage>
</organism>
<protein>
    <submittedName>
        <fullName evidence="1">Uncharacterized protein</fullName>
    </submittedName>
</protein>
<dbReference type="AlphaFoldDB" id="A0A0A8YGJ2"/>
<accession>A0A0A8YGJ2</accession>
<evidence type="ECO:0000313" key="1">
    <source>
        <dbReference type="EMBL" id="JAD24926.1"/>
    </source>
</evidence>